<dbReference type="AlphaFoldDB" id="A0A0K0XSK3"/>
<name>A0A0K0XSK3_9GAMM</name>
<protein>
    <submittedName>
        <fullName evidence="1">Uncharacterized protein</fullName>
    </submittedName>
</protein>
<dbReference type="KEGG" id="wma:WM2015_213"/>
<dbReference type="STRING" id="1579979.WM2015_213"/>
<dbReference type="EMBL" id="CP012154">
    <property type="protein sequence ID" value="AKS40602.1"/>
    <property type="molecule type" value="Genomic_DNA"/>
</dbReference>
<dbReference type="Proteomes" id="UP000066624">
    <property type="component" value="Chromosome"/>
</dbReference>
<evidence type="ECO:0000313" key="2">
    <source>
        <dbReference type="Proteomes" id="UP000066624"/>
    </source>
</evidence>
<reference evidence="1 2" key="1">
    <citation type="submission" date="2015-07" db="EMBL/GenBank/DDBJ databases">
        <authorList>
            <person name="Noorani M."/>
        </authorList>
    </citation>
    <scope>NUCLEOTIDE SEQUENCE [LARGE SCALE GENOMIC DNA]</scope>
    <source>
        <strain evidence="1 2">KCTC 42284</strain>
    </source>
</reference>
<sequence>MLYSDQGSRHTTRRFLALLVVFGLLAGLGWMA</sequence>
<accession>A0A0K0XSK3</accession>
<proteinExistence type="predicted"/>
<keyword evidence="2" id="KW-1185">Reference proteome</keyword>
<evidence type="ECO:0000313" key="1">
    <source>
        <dbReference type="EMBL" id="AKS40602.1"/>
    </source>
</evidence>
<organism evidence="1 2">
    <name type="scientific">Wenzhouxiangella marina</name>
    <dbReference type="NCBI Taxonomy" id="1579979"/>
    <lineage>
        <taxon>Bacteria</taxon>
        <taxon>Pseudomonadati</taxon>
        <taxon>Pseudomonadota</taxon>
        <taxon>Gammaproteobacteria</taxon>
        <taxon>Chromatiales</taxon>
        <taxon>Wenzhouxiangellaceae</taxon>
        <taxon>Wenzhouxiangella</taxon>
    </lineage>
</organism>
<gene>
    <name evidence="1" type="ORF">WM2015_213</name>
</gene>